<evidence type="ECO:0000256" key="1">
    <source>
        <dbReference type="SAM" id="MobiDB-lite"/>
    </source>
</evidence>
<dbReference type="OrthoDB" id="2129688at2759"/>
<reference evidence="2" key="1">
    <citation type="journal article" date="2020" name="Stud. Mycol.">
        <title>101 Dothideomycetes genomes: a test case for predicting lifestyles and emergence of pathogens.</title>
        <authorList>
            <person name="Haridas S."/>
            <person name="Albert R."/>
            <person name="Binder M."/>
            <person name="Bloem J."/>
            <person name="Labutti K."/>
            <person name="Salamov A."/>
            <person name="Andreopoulos B."/>
            <person name="Baker S."/>
            <person name="Barry K."/>
            <person name="Bills G."/>
            <person name="Bluhm B."/>
            <person name="Cannon C."/>
            <person name="Castanera R."/>
            <person name="Culley D."/>
            <person name="Daum C."/>
            <person name="Ezra D."/>
            <person name="Gonzalez J."/>
            <person name="Henrissat B."/>
            <person name="Kuo A."/>
            <person name="Liang C."/>
            <person name="Lipzen A."/>
            <person name="Lutzoni F."/>
            <person name="Magnuson J."/>
            <person name="Mondo S."/>
            <person name="Nolan M."/>
            <person name="Ohm R."/>
            <person name="Pangilinan J."/>
            <person name="Park H.-J."/>
            <person name="Ramirez L."/>
            <person name="Alfaro M."/>
            <person name="Sun H."/>
            <person name="Tritt A."/>
            <person name="Yoshinaga Y."/>
            <person name="Zwiers L.-H."/>
            <person name="Turgeon B."/>
            <person name="Goodwin S."/>
            <person name="Spatafora J."/>
            <person name="Crous P."/>
            <person name="Grigoriev I."/>
        </authorList>
    </citation>
    <scope>NUCLEOTIDE SEQUENCE</scope>
    <source>
        <strain evidence="2">CBS 379.55</strain>
    </source>
</reference>
<dbReference type="Proteomes" id="UP000800097">
    <property type="component" value="Unassembled WGS sequence"/>
</dbReference>
<protein>
    <recommendedName>
        <fullName evidence="4">BTB domain-containing protein</fullName>
    </recommendedName>
</protein>
<accession>A0A6A6JJ59</accession>
<evidence type="ECO:0008006" key="4">
    <source>
        <dbReference type="Google" id="ProtNLM"/>
    </source>
</evidence>
<feature type="compositionally biased region" description="Acidic residues" evidence="1">
    <location>
        <begin position="417"/>
        <end position="431"/>
    </location>
</feature>
<gene>
    <name evidence="2" type="ORF">EI97DRAFT_377350</name>
</gene>
<keyword evidence="3" id="KW-1185">Reference proteome</keyword>
<proteinExistence type="predicted"/>
<dbReference type="EMBL" id="ML986493">
    <property type="protein sequence ID" value="KAF2276507.1"/>
    <property type="molecule type" value="Genomic_DNA"/>
</dbReference>
<organism evidence="2 3">
    <name type="scientific">Westerdykella ornata</name>
    <dbReference type="NCBI Taxonomy" id="318751"/>
    <lineage>
        <taxon>Eukaryota</taxon>
        <taxon>Fungi</taxon>
        <taxon>Dikarya</taxon>
        <taxon>Ascomycota</taxon>
        <taxon>Pezizomycotina</taxon>
        <taxon>Dothideomycetes</taxon>
        <taxon>Pleosporomycetidae</taxon>
        <taxon>Pleosporales</taxon>
        <taxon>Sporormiaceae</taxon>
        <taxon>Westerdykella</taxon>
    </lineage>
</organism>
<sequence length="443" mass="51190">MNQPEDVEVILTYDRRYVFHSSVLARCSTFLASLLTERTAATLSSKARNAGIKLRWMLELTQAPDEDHPAGQLELVVVTHVSGLVINENGRIPTSLFDNYEKVFFAFYNREILISDDDMPSALRQAIELIDIAEYLGSIPVISKPIDVALIKHGQDLWRSIQKMPWGWVHLAMRIKSDLIFIESVIHLAGNWRKISADRNAMENLSENCPESVRLLCQRLHRQLISHGKRLEVALVTLYPGGMNRPSEQVPIKREHYSREILVWMALCFFRHWLGQRLVLGHGSLAPDSGYELYSMLGASGEAYMDKEVMHQFHIEFPMTQKAMNVLENHLLEIKDVVRKTVVAHGILESKCMLDTRRYPVDYLTSVEVRKEDIPWYEKRVQEETIAGLRKEMRPRRKEVGKRNQTAASMQERIYEPDSEEDEDGFDEGFLIEEERAKRARLE</sequence>
<dbReference type="PANTHER" id="PTHR38119:SF2">
    <property type="entry name" value="TRANSCRIPTION FACTOR DOMAIN-CONTAINING PROTEIN"/>
    <property type="match status" value="1"/>
</dbReference>
<feature type="region of interest" description="Disordered" evidence="1">
    <location>
        <begin position="394"/>
        <end position="431"/>
    </location>
</feature>
<dbReference type="AlphaFoldDB" id="A0A6A6JJ59"/>
<dbReference type="PANTHER" id="PTHR38119">
    <property type="entry name" value="BTB DOMAIN-CONTAINING PROTEIN-RELATED"/>
    <property type="match status" value="1"/>
</dbReference>
<evidence type="ECO:0000313" key="3">
    <source>
        <dbReference type="Proteomes" id="UP000800097"/>
    </source>
</evidence>
<dbReference type="GeneID" id="54548778"/>
<dbReference type="RefSeq" id="XP_033654046.1">
    <property type="nucleotide sequence ID" value="XM_033795603.1"/>
</dbReference>
<name>A0A6A6JJ59_WESOR</name>
<evidence type="ECO:0000313" key="2">
    <source>
        <dbReference type="EMBL" id="KAF2276507.1"/>
    </source>
</evidence>